<dbReference type="InterPro" id="IPR016032">
    <property type="entry name" value="Sig_transdc_resp-reg_C-effctor"/>
</dbReference>
<organism evidence="2 3">
    <name type="scientific">Plastoroseomonas hellenica</name>
    <dbReference type="NCBI Taxonomy" id="2687306"/>
    <lineage>
        <taxon>Bacteria</taxon>
        <taxon>Pseudomonadati</taxon>
        <taxon>Pseudomonadota</taxon>
        <taxon>Alphaproteobacteria</taxon>
        <taxon>Acetobacterales</taxon>
        <taxon>Acetobacteraceae</taxon>
        <taxon>Plastoroseomonas</taxon>
    </lineage>
</organism>
<dbReference type="Proteomes" id="UP001196870">
    <property type="component" value="Unassembled WGS sequence"/>
</dbReference>
<keyword evidence="3" id="KW-1185">Reference proteome</keyword>
<evidence type="ECO:0000313" key="3">
    <source>
        <dbReference type="Proteomes" id="UP001196870"/>
    </source>
</evidence>
<accession>A0ABS5EYF1</accession>
<dbReference type="Gene3D" id="1.10.10.10">
    <property type="entry name" value="Winged helix-like DNA-binding domain superfamily/Winged helix DNA-binding domain"/>
    <property type="match status" value="1"/>
</dbReference>
<dbReference type="SMART" id="SM00421">
    <property type="entry name" value="HTH_LUXR"/>
    <property type="match status" value="1"/>
</dbReference>
<comment type="caution">
    <text evidence="2">The sequence shown here is derived from an EMBL/GenBank/DDBJ whole genome shotgun (WGS) entry which is preliminary data.</text>
</comment>
<dbReference type="EMBL" id="JAAGBB010000013">
    <property type="protein sequence ID" value="MBR0665258.1"/>
    <property type="molecule type" value="Genomic_DNA"/>
</dbReference>
<evidence type="ECO:0000313" key="2">
    <source>
        <dbReference type="EMBL" id="MBR0665258.1"/>
    </source>
</evidence>
<evidence type="ECO:0000259" key="1">
    <source>
        <dbReference type="SMART" id="SM00421"/>
    </source>
</evidence>
<dbReference type="SUPFAM" id="SSF46894">
    <property type="entry name" value="C-terminal effector domain of the bipartite response regulators"/>
    <property type="match status" value="1"/>
</dbReference>
<dbReference type="RefSeq" id="WP_211852924.1">
    <property type="nucleotide sequence ID" value="NZ_JAAGBB010000013.1"/>
</dbReference>
<feature type="domain" description="HTH luxR-type" evidence="1">
    <location>
        <begin position="152"/>
        <end position="209"/>
    </location>
</feature>
<proteinExistence type="predicted"/>
<protein>
    <submittedName>
        <fullName evidence="2">Helix-turn-helix transcriptional regulator</fullName>
    </submittedName>
</protein>
<name>A0ABS5EYF1_9PROT</name>
<reference evidence="3" key="1">
    <citation type="journal article" date="2021" name="Syst. Appl. Microbiol.">
        <title>Roseomonas hellenica sp. nov., isolated from roots of wild-growing Alkanna tinctoria.</title>
        <authorList>
            <person name="Rat A."/>
            <person name="Naranjo H.D."/>
            <person name="Lebbe L."/>
            <person name="Cnockaert M."/>
            <person name="Krigas N."/>
            <person name="Grigoriadou K."/>
            <person name="Maloupa E."/>
            <person name="Willems A."/>
        </authorList>
    </citation>
    <scope>NUCLEOTIDE SEQUENCE [LARGE SCALE GENOMIC DNA]</scope>
    <source>
        <strain evidence="3">LMG 31523</strain>
    </source>
</reference>
<dbReference type="InterPro" id="IPR036388">
    <property type="entry name" value="WH-like_DNA-bd_sf"/>
</dbReference>
<sequence length="220" mass="23448">MRPLSNDMRGHASAQDVAGALHQGWRIMLEAIEDSALLTNADARVMFANRDAEMLLRHGEWLRLRDGRLHAARPVDQARLSAAIRSAVLSPGLQRQKVRIAIGTAEGGIPCIATIGTATGLPFAEAGLPRPAALLILRDPSPSVDAALLRALFGLTDAEARIAAHIAQGLPLRVASRCEGVAHSTARTHLQAVFGKVGVHSQSALASVLARLPRRERQEG</sequence>
<gene>
    <name evidence="2" type="ORF">GXW71_12910</name>
</gene>
<dbReference type="InterPro" id="IPR000792">
    <property type="entry name" value="Tscrpt_reg_LuxR_C"/>
</dbReference>